<reference evidence="2" key="2">
    <citation type="submission" date="2018-07" db="EMBL/GenBank/DDBJ databases">
        <title>Leveraging single-cell genomics to expand the Fungal Tree of Life.</title>
        <authorList>
            <consortium name="DOE Joint Genome Institute"/>
            <person name="Ahrendt S.R."/>
            <person name="Quandt C.A."/>
            <person name="Ciobanu D."/>
            <person name="Clum A."/>
            <person name="Salamov A."/>
            <person name="Andreopoulos B."/>
            <person name="Cheng J.-F."/>
            <person name="Woyke T."/>
            <person name="Pelin A."/>
            <person name="Henrissat B."/>
            <person name="Reynolds N."/>
            <person name="Benny G.L."/>
            <person name="Smith M.E."/>
            <person name="James T.Y."/>
            <person name="Grigoriev I.V."/>
        </authorList>
    </citation>
    <scope>NUCLEOTIDE SEQUENCE</scope>
    <source>
        <strain evidence="2">Benny S71-1</strain>
    </source>
</reference>
<evidence type="ECO:0000313" key="4">
    <source>
        <dbReference type="Proteomes" id="UP000278143"/>
    </source>
</evidence>
<organism evidence="2 4">
    <name type="scientific">Syncephalis pseudoplumigaleata</name>
    <dbReference type="NCBI Taxonomy" id="1712513"/>
    <lineage>
        <taxon>Eukaryota</taxon>
        <taxon>Fungi</taxon>
        <taxon>Fungi incertae sedis</taxon>
        <taxon>Zoopagomycota</taxon>
        <taxon>Zoopagomycotina</taxon>
        <taxon>Zoopagomycetes</taxon>
        <taxon>Zoopagales</taxon>
        <taxon>Piptocephalidaceae</taxon>
        <taxon>Syncephalis</taxon>
    </lineage>
</organism>
<dbReference type="EMBL" id="KZ989423">
    <property type="protein sequence ID" value="RKP26445.1"/>
    <property type="molecule type" value="Genomic_DNA"/>
</dbReference>
<accession>A0A4P9YTD9</accession>
<evidence type="ECO:0000313" key="3">
    <source>
        <dbReference type="EMBL" id="RKP26445.1"/>
    </source>
</evidence>
<keyword evidence="1" id="KW-1133">Transmembrane helix</keyword>
<dbReference type="EMBL" id="KZ991429">
    <property type="protein sequence ID" value="RKP22978.1"/>
    <property type="molecule type" value="Genomic_DNA"/>
</dbReference>
<feature type="transmembrane region" description="Helical" evidence="1">
    <location>
        <begin position="20"/>
        <end position="46"/>
    </location>
</feature>
<keyword evidence="4" id="KW-1185">Reference proteome</keyword>
<sequence length="127" mass="13053">MEPVKEKYSTKKETAAKAPLRTTLLLCAGHVVVVVVVVVVVAVVAVEANAVARHRDNGDWQTLPALDRANESGHSLCRGQAARASALADAAGRPARMPAPFGSDGSDGKAGTACRAMLAAPFAATGY</sequence>
<keyword evidence="1" id="KW-0472">Membrane</keyword>
<reference evidence="4" key="1">
    <citation type="journal article" date="2018" name="Nat. Microbiol.">
        <title>Leveraging single-cell genomics to expand the fungal tree of life.</title>
        <authorList>
            <person name="Ahrendt S.R."/>
            <person name="Quandt C.A."/>
            <person name="Ciobanu D."/>
            <person name="Clum A."/>
            <person name="Salamov A."/>
            <person name="Andreopoulos B."/>
            <person name="Cheng J.F."/>
            <person name="Woyke T."/>
            <person name="Pelin A."/>
            <person name="Henrissat B."/>
            <person name="Reynolds N.K."/>
            <person name="Benny G.L."/>
            <person name="Smith M.E."/>
            <person name="James T.Y."/>
            <person name="Grigoriev I.V."/>
        </authorList>
    </citation>
    <scope>NUCLEOTIDE SEQUENCE [LARGE SCALE GENOMIC DNA]</scope>
    <source>
        <strain evidence="4">Benny S71-1</strain>
    </source>
</reference>
<evidence type="ECO:0000313" key="2">
    <source>
        <dbReference type="EMBL" id="RKP22978.1"/>
    </source>
</evidence>
<evidence type="ECO:0000256" key="1">
    <source>
        <dbReference type="SAM" id="Phobius"/>
    </source>
</evidence>
<gene>
    <name evidence="3" type="ORF">SYNPS1DRAFT_27863</name>
    <name evidence="2" type="ORF">SYNPS1DRAFT_31330</name>
</gene>
<dbReference type="AlphaFoldDB" id="A0A4P9YTD9"/>
<proteinExistence type="predicted"/>
<name>A0A4P9YTD9_9FUNG</name>
<dbReference type="Proteomes" id="UP000278143">
    <property type="component" value="Unassembled WGS sequence"/>
</dbReference>
<keyword evidence="1" id="KW-0812">Transmembrane</keyword>
<protein>
    <submittedName>
        <fullName evidence="2">Uncharacterized protein</fullName>
    </submittedName>
</protein>